<dbReference type="OrthoDB" id="10367547at2759"/>
<name>A0A2A9MFI4_BESBE</name>
<feature type="compositionally biased region" description="Basic and acidic residues" evidence="1">
    <location>
        <begin position="427"/>
        <end position="443"/>
    </location>
</feature>
<evidence type="ECO:0000256" key="1">
    <source>
        <dbReference type="SAM" id="MobiDB-lite"/>
    </source>
</evidence>
<gene>
    <name evidence="2" type="ORF">BESB_048710</name>
</gene>
<reference evidence="2 3" key="1">
    <citation type="submission" date="2017-09" db="EMBL/GenBank/DDBJ databases">
        <title>Genome sequencing of Besnoitia besnoiti strain Bb-Ger1.</title>
        <authorList>
            <person name="Schares G."/>
            <person name="Venepally P."/>
            <person name="Lorenzi H.A."/>
        </authorList>
    </citation>
    <scope>NUCLEOTIDE SEQUENCE [LARGE SCALE GENOMIC DNA]</scope>
    <source>
        <strain evidence="2 3">Bb-Ger1</strain>
    </source>
</reference>
<evidence type="ECO:0000313" key="3">
    <source>
        <dbReference type="Proteomes" id="UP000224006"/>
    </source>
</evidence>
<dbReference type="RefSeq" id="XP_029220688.1">
    <property type="nucleotide sequence ID" value="XM_029363322.1"/>
</dbReference>
<feature type="region of interest" description="Disordered" evidence="1">
    <location>
        <begin position="1"/>
        <end position="69"/>
    </location>
</feature>
<feature type="compositionally biased region" description="Basic and acidic residues" evidence="1">
    <location>
        <begin position="575"/>
        <end position="592"/>
    </location>
</feature>
<dbReference type="Proteomes" id="UP000224006">
    <property type="component" value="Chromosome III"/>
</dbReference>
<feature type="compositionally biased region" description="Basic and acidic residues" evidence="1">
    <location>
        <begin position="31"/>
        <end position="40"/>
    </location>
</feature>
<dbReference type="AlphaFoldDB" id="A0A2A9MFI4"/>
<proteinExistence type="predicted"/>
<sequence length="630" mass="68270">MDTSQVPPPKPWERRAPRAHAATPKLAQTFEVDRLRETDPAARPAAASSLSPVPARSPGTPAEMLHLPAGNDDGQSAVAPLSCAPPAAREYTATDYNRSYTRGANVEPYANSAYSWNTGGSYPYRSGDLYGGNSYYANASGSSYYGSHGGVGFGTSAPLYASYAPYRNGLSLSPYSSSLYFPGGSSSGAAGGSSAPFSYSFLQDTAEGLGRVSLLLDLNGCFLDRLCDHSSNLLVRLTSLSASFAQLRAYLASTMKRQCIKACEAARAFRDKHPALALAASCPAAAASSSSSASAGFAPEKPPALLPNVLAGYIITVLLSVRFSGEAAEAKRLALLSALLRYNVIDSAILRRKKVEWSRREARAFETRKRLDGDGGPAASAEGRGRLKRVHRAGLRGGEDERPEVVCCDSSVKQAKESRGRLKTRLRVAEMERERGNDKAADRSRRRKAETAAYALLELPHGVASDSADDASSTHDGSASEPQWWNEEEEEERSSGKDETPTQNIPKGRGRDEGTRDERGAEQRRELQRSQSEAQEKQRSGRELLEKEPSEKDVGTSKIKEGRTEGVDGGWRGSLRIEDVRGESSSHEEECIEIEKEEAQTRVCWSELRRAAVELRHENTLSAVKRALIK</sequence>
<feature type="compositionally biased region" description="Low complexity" evidence="1">
    <location>
        <begin position="464"/>
        <end position="480"/>
    </location>
</feature>
<feature type="region of interest" description="Disordered" evidence="1">
    <location>
        <begin position="418"/>
        <end position="592"/>
    </location>
</feature>
<feature type="compositionally biased region" description="Basic and acidic residues" evidence="1">
    <location>
        <begin position="509"/>
        <end position="566"/>
    </location>
</feature>
<dbReference type="VEuPathDB" id="ToxoDB:BESB_048710"/>
<feature type="region of interest" description="Disordered" evidence="1">
    <location>
        <begin position="370"/>
        <end position="389"/>
    </location>
</feature>
<feature type="compositionally biased region" description="Low complexity" evidence="1">
    <location>
        <begin position="41"/>
        <end position="58"/>
    </location>
</feature>
<evidence type="ECO:0000313" key="2">
    <source>
        <dbReference type="EMBL" id="PFH36679.1"/>
    </source>
</evidence>
<dbReference type="GeneID" id="40309801"/>
<organism evidence="2 3">
    <name type="scientific">Besnoitia besnoiti</name>
    <name type="common">Apicomplexan protozoan</name>
    <dbReference type="NCBI Taxonomy" id="94643"/>
    <lineage>
        <taxon>Eukaryota</taxon>
        <taxon>Sar</taxon>
        <taxon>Alveolata</taxon>
        <taxon>Apicomplexa</taxon>
        <taxon>Conoidasida</taxon>
        <taxon>Coccidia</taxon>
        <taxon>Eucoccidiorida</taxon>
        <taxon>Eimeriorina</taxon>
        <taxon>Sarcocystidae</taxon>
        <taxon>Besnoitia</taxon>
    </lineage>
</organism>
<protein>
    <submittedName>
        <fullName evidence="2">Uncharacterized protein</fullName>
    </submittedName>
</protein>
<keyword evidence="3" id="KW-1185">Reference proteome</keyword>
<dbReference type="EMBL" id="NWUJ01000003">
    <property type="protein sequence ID" value="PFH36679.1"/>
    <property type="molecule type" value="Genomic_DNA"/>
</dbReference>
<accession>A0A2A9MFI4</accession>
<dbReference type="KEGG" id="bbes:BESB_048710"/>
<feature type="compositionally biased region" description="Pro residues" evidence="1">
    <location>
        <begin position="1"/>
        <end position="10"/>
    </location>
</feature>
<comment type="caution">
    <text evidence="2">The sequence shown here is derived from an EMBL/GenBank/DDBJ whole genome shotgun (WGS) entry which is preliminary data.</text>
</comment>